<dbReference type="GO" id="GO:0016020">
    <property type="term" value="C:membrane"/>
    <property type="evidence" value="ECO:0007669"/>
    <property type="project" value="TreeGrafter"/>
</dbReference>
<keyword evidence="3" id="KW-1185">Reference proteome</keyword>
<feature type="transmembrane region" description="Helical" evidence="1">
    <location>
        <begin position="77"/>
        <end position="95"/>
    </location>
</feature>
<feature type="transmembrane region" description="Helical" evidence="1">
    <location>
        <begin position="204"/>
        <end position="222"/>
    </location>
</feature>
<gene>
    <name evidence="2" type="ORF">BB561_001707</name>
</gene>
<sequence>MHFPAISSSIVAFASHLASRQVFTLSPIDNFYAAAYYPDPFIKALALTIFFTLSCWLFSLIPLGSQFRRNYSHVDRCWSILPIFCSWVYFGYQVYTSSGFATLSQNLSTRTFATTLLVTIWGCRLTFNAIRKGYYSFDYEDYRWEIVTALIKNPILWEIFNFLFIAGFQVFLLFALTWPVYYIYLQEQNYVFSASTFTPLFFKPIDYAFIAVMLLLLLGETVSDQQQWDYHQQKKLYAQIEARNVEAAAENRAAEPFPFSDLEIERIKIGFVHTGLWKYSRHPNFFCEQAFWVTLAVYSYINGAHVTDFNSYSFSLLQYAFGAFILVILFAESTTLTESISETKYPLYVEYAAHTSSIVPYFSNLRLSTKEKQS</sequence>
<dbReference type="InterPro" id="IPR010721">
    <property type="entry name" value="UstE-like"/>
</dbReference>
<keyword evidence="1" id="KW-1133">Transmembrane helix</keyword>
<feature type="transmembrane region" description="Helical" evidence="1">
    <location>
        <begin position="313"/>
        <end position="331"/>
    </location>
</feature>
<accession>A0A2T9YTE5</accession>
<dbReference type="AlphaFoldDB" id="A0A2T9YTE5"/>
<protein>
    <recommendedName>
        <fullName evidence="4">Steroid 5-alpha reductase C-terminal domain-containing protein</fullName>
    </recommendedName>
</protein>
<dbReference type="Proteomes" id="UP000245383">
    <property type="component" value="Unassembled WGS sequence"/>
</dbReference>
<dbReference type="PANTHER" id="PTHR32251:SF23">
    <property type="entry name" value="3-OXO-5-ALPHA-STEROID 4-DEHYDROGENASE (DUF1295)"/>
    <property type="match status" value="1"/>
</dbReference>
<feature type="transmembrane region" description="Helical" evidence="1">
    <location>
        <begin position="159"/>
        <end position="184"/>
    </location>
</feature>
<proteinExistence type="predicted"/>
<comment type="caution">
    <text evidence="2">The sequence shown here is derived from an EMBL/GenBank/DDBJ whole genome shotgun (WGS) entry which is preliminary data.</text>
</comment>
<dbReference type="EMBL" id="MBFR01000052">
    <property type="protein sequence ID" value="PVU95589.1"/>
    <property type="molecule type" value="Genomic_DNA"/>
</dbReference>
<evidence type="ECO:0000313" key="2">
    <source>
        <dbReference type="EMBL" id="PVU95589.1"/>
    </source>
</evidence>
<keyword evidence="1" id="KW-0472">Membrane</keyword>
<feature type="transmembrane region" description="Helical" evidence="1">
    <location>
        <begin position="44"/>
        <end position="65"/>
    </location>
</feature>
<dbReference type="PANTHER" id="PTHR32251">
    <property type="entry name" value="3-OXO-5-ALPHA-STEROID 4-DEHYDROGENASE"/>
    <property type="match status" value="1"/>
</dbReference>
<dbReference type="Gene3D" id="1.20.120.1630">
    <property type="match status" value="1"/>
</dbReference>
<dbReference type="OrthoDB" id="201504at2759"/>
<evidence type="ECO:0008006" key="4">
    <source>
        <dbReference type="Google" id="ProtNLM"/>
    </source>
</evidence>
<keyword evidence="1" id="KW-0812">Transmembrane</keyword>
<organism evidence="2 3">
    <name type="scientific">Smittium simulii</name>
    <dbReference type="NCBI Taxonomy" id="133385"/>
    <lineage>
        <taxon>Eukaryota</taxon>
        <taxon>Fungi</taxon>
        <taxon>Fungi incertae sedis</taxon>
        <taxon>Zoopagomycota</taxon>
        <taxon>Kickxellomycotina</taxon>
        <taxon>Harpellomycetes</taxon>
        <taxon>Harpellales</taxon>
        <taxon>Legeriomycetaceae</taxon>
        <taxon>Smittium</taxon>
    </lineage>
</organism>
<evidence type="ECO:0000256" key="1">
    <source>
        <dbReference type="SAM" id="Phobius"/>
    </source>
</evidence>
<feature type="transmembrane region" description="Helical" evidence="1">
    <location>
        <begin position="107"/>
        <end position="127"/>
    </location>
</feature>
<dbReference type="Pfam" id="PF06966">
    <property type="entry name" value="DUF1295"/>
    <property type="match status" value="1"/>
</dbReference>
<name>A0A2T9YTE5_9FUNG</name>
<reference evidence="2 3" key="1">
    <citation type="journal article" date="2018" name="MBio">
        <title>Comparative Genomics Reveals the Core Gene Toolbox for the Fungus-Insect Symbiosis.</title>
        <authorList>
            <person name="Wang Y."/>
            <person name="Stata M."/>
            <person name="Wang W."/>
            <person name="Stajich J.E."/>
            <person name="White M.M."/>
            <person name="Moncalvo J.M."/>
        </authorList>
    </citation>
    <scope>NUCLEOTIDE SEQUENCE [LARGE SCALE GENOMIC DNA]</scope>
    <source>
        <strain evidence="2 3">SWE-8-4</strain>
    </source>
</reference>
<evidence type="ECO:0000313" key="3">
    <source>
        <dbReference type="Proteomes" id="UP000245383"/>
    </source>
</evidence>